<dbReference type="SUPFAM" id="SSF52047">
    <property type="entry name" value="RNI-like"/>
    <property type="match status" value="1"/>
</dbReference>
<organism evidence="2 3">
    <name type="scientific">Apium graveolens</name>
    <name type="common">Celery</name>
    <dbReference type="NCBI Taxonomy" id="4045"/>
    <lineage>
        <taxon>Eukaryota</taxon>
        <taxon>Viridiplantae</taxon>
        <taxon>Streptophyta</taxon>
        <taxon>Embryophyta</taxon>
        <taxon>Tracheophyta</taxon>
        <taxon>Spermatophyta</taxon>
        <taxon>Magnoliopsida</taxon>
        <taxon>eudicotyledons</taxon>
        <taxon>Gunneridae</taxon>
        <taxon>Pentapetalae</taxon>
        <taxon>asterids</taxon>
        <taxon>campanulids</taxon>
        <taxon>Apiales</taxon>
        <taxon>Apiaceae</taxon>
        <taxon>Apioideae</taxon>
        <taxon>apioid superclade</taxon>
        <taxon>Apieae</taxon>
        <taxon>Apium</taxon>
    </lineage>
</organism>
<feature type="compositionally biased region" description="Polar residues" evidence="1">
    <location>
        <begin position="583"/>
        <end position="598"/>
    </location>
</feature>
<dbReference type="Gene3D" id="3.80.10.10">
    <property type="entry name" value="Ribonuclease Inhibitor"/>
    <property type="match status" value="1"/>
</dbReference>
<dbReference type="EMBL" id="WRXP01003861">
    <property type="protein sequence ID" value="KAF1001544.1"/>
    <property type="molecule type" value="Genomic_DNA"/>
</dbReference>
<feature type="region of interest" description="Disordered" evidence="1">
    <location>
        <begin position="582"/>
        <end position="606"/>
    </location>
</feature>
<name>A0A6L5BBZ0_APIGR</name>
<proteinExistence type="predicted"/>
<dbReference type="AlphaFoldDB" id="A0A6L5BBZ0"/>
<feature type="compositionally biased region" description="Basic residues" evidence="1">
    <location>
        <begin position="1"/>
        <end position="10"/>
    </location>
</feature>
<sequence>MTVLRSRKVKSGVESLSKSNSSNSTNTKQPRVSSIEPITPAVTRETHSIDASSQMTDTSRSGSVRRSRRLASKNSDGLKICDDDVKESEVVSSVSSRKRKSVLGVSKGIGVDLSEEGLELEGAVVEDLIGSDSSRKRKSVSSGIEKEIKVGGGESEDGVELEDVVVEDSIGSDSGDEEGSGKGLEKGEGKGKVGSEGGVELEDVVVEDSMGSGMDVGSGKGSEEVLKKGRGKRTVGFGLGLGIENGGEGESGGGLRLRSGKKVAGRGGVRGIFDNVDVLMGDDRGGDDGEKGGGEENGGQGGLKLSYDEMEVGKGEVLPEVDEGTKDKAVSNKKVKGKVVDMGVQSEANKVEVTNGEDEAVKKDGSFDWKSYLKGNNPTADRYRAIMARINKGAKRDGVDVWEELISKCVEGVKAKLANAGTGSSSNKGKGSVRDELGGPSDVGRRRLSTSRQEKGKGKLADDFVESEPPKVEISDSGNITMQDGVPQAPRAERSNSDNVPMQDGAHGQENVGDNATRTRERFRAQARKSASRFAFFSSAEGEQSHVVDEAEADMAPKEADSEMEDWPGPFSTAMKIIKERGNLQQKDSSSGKETPQVTWVPKQEKNHKRSNLSVPLLQDLCMIALTKNADAITSLDYVPDVLRHKLTHMLCDMRKMNCHFLELLVAYNTAISLSKCSMNLQSLDLSFCRKLPNEAVGLIADGCLSLKTLKLFGCTQITNVFLDGHSNKQVQVIGLQLTPILGHIKVPELIGPLRYSAVSSL</sequence>
<dbReference type="Proteomes" id="UP000593563">
    <property type="component" value="Unassembled WGS sequence"/>
</dbReference>
<feature type="compositionally biased region" description="Basic and acidic residues" evidence="1">
    <location>
        <begin position="281"/>
        <end position="294"/>
    </location>
</feature>
<feature type="compositionally biased region" description="Low complexity" evidence="1">
    <location>
        <begin position="418"/>
        <end position="430"/>
    </location>
</feature>
<feature type="compositionally biased region" description="Polar residues" evidence="1">
    <location>
        <begin position="49"/>
        <end position="58"/>
    </location>
</feature>
<accession>A0A6L5BBZ0</accession>
<feature type="region of interest" description="Disordered" evidence="1">
    <location>
        <begin position="238"/>
        <end position="261"/>
    </location>
</feature>
<keyword evidence="3" id="KW-1185">Reference proteome</keyword>
<feature type="compositionally biased region" description="Low complexity" evidence="1">
    <location>
        <begin position="17"/>
        <end position="28"/>
    </location>
</feature>
<comment type="caution">
    <text evidence="2">The sequence shown here is derived from an EMBL/GenBank/DDBJ whole genome shotgun (WGS) entry which is preliminary data.</text>
</comment>
<evidence type="ECO:0000256" key="1">
    <source>
        <dbReference type="SAM" id="MobiDB-lite"/>
    </source>
</evidence>
<feature type="compositionally biased region" description="Gly residues" evidence="1">
    <location>
        <begin position="238"/>
        <end position="255"/>
    </location>
</feature>
<reference evidence="2" key="1">
    <citation type="submission" date="2020-01" db="EMBL/GenBank/DDBJ databases">
        <title>The Celery Genome Sequence Reveals Sequential Paleo-tetraploidization, Resistance Gene Elimination, Karyotype Evolution, and Functional Innovation in Apiales.</title>
        <authorList>
            <person name="Song X."/>
        </authorList>
    </citation>
    <scope>NUCLEOTIDE SEQUENCE</scope>
    <source>
        <tissue evidence="2">Leaf</tissue>
    </source>
</reference>
<protein>
    <submittedName>
        <fullName evidence="2">Uncharacterized protein</fullName>
    </submittedName>
</protein>
<feature type="compositionally biased region" description="Acidic residues" evidence="1">
    <location>
        <begin position="154"/>
        <end position="166"/>
    </location>
</feature>
<feature type="compositionally biased region" description="Basic and acidic residues" evidence="1">
    <location>
        <begin position="452"/>
        <end position="474"/>
    </location>
</feature>
<gene>
    <name evidence="2" type="ORF">AG4045_008141</name>
</gene>
<evidence type="ECO:0000313" key="3">
    <source>
        <dbReference type="Proteomes" id="UP000593563"/>
    </source>
</evidence>
<evidence type="ECO:0000313" key="2">
    <source>
        <dbReference type="EMBL" id="KAF1001544.1"/>
    </source>
</evidence>
<feature type="region of interest" description="Disordered" evidence="1">
    <location>
        <begin position="130"/>
        <end position="199"/>
    </location>
</feature>
<dbReference type="InterPro" id="IPR032675">
    <property type="entry name" value="LRR_dom_sf"/>
</dbReference>
<feature type="compositionally biased region" description="Basic and acidic residues" evidence="1">
    <location>
        <begin position="179"/>
        <end position="193"/>
    </location>
</feature>
<feature type="region of interest" description="Disordered" evidence="1">
    <location>
        <begin position="280"/>
        <end position="304"/>
    </location>
</feature>
<feature type="region of interest" description="Disordered" evidence="1">
    <location>
        <begin position="208"/>
        <end position="227"/>
    </location>
</feature>
<feature type="region of interest" description="Disordered" evidence="1">
    <location>
        <begin position="416"/>
        <end position="517"/>
    </location>
</feature>
<feature type="region of interest" description="Disordered" evidence="1">
    <location>
        <begin position="1"/>
        <end position="79"/>
    </location>
</feature>